<dbReference type="EMBL" id="QUNF01000008">
    <property type="protein sequence ID" value="REG88695.1"/>
    <property type="molecule type" value="Genomic_DNA"/>
</dbReference>
<dbReference type="Proteomes" id="UP000256405">
    <property type="component" value="Unassembled WGS sequence"/>
</dbReference>
<evidence type="ECO:0008006" key="3">
    <source>
        <dbReference type="Google" id="ProtNLM"/>
    </source>
</evidence>
<comment type="caution">
    <text evidence="1">The sequence shown here is derived from an EMBL/GenBank/DDBJ whole genome shotgun (WGS) entry which is preliminary data.</text>
</comment>
<organism evidence="1 2">
    <name type="scientific">Algoriphagus antarcticus</name>
    <dbReference type="NCBI Taxonomy" id="238540"/>
    <lineage>
        <taxon>Bacteria</taxon>
        <taxon>Pseudomonadati</taxon>
        <taxon>Bacteroidota</taxon>
        <taxon>Cytophagia</taxon>
        <taxon>Cytophagales</taxon>
        <taxon>Cyclobacteriaceae</taxon>
        <taxon>Algoriphagus</taxon>
    </lineage>
</organism>
<evidence type="ECO:0000313" key="1">
    <source>
        <dbReference type="EMBL" id="REG88695.1"/>
    </source>
</evidence>
<dbReference type="AlphaFoldDB" id="A0A3E0DW28"/>
<keyword evidence="2" id="KW-1185">Reference proteome</keyword>
<gene>
    <name evidence="1" type="ORF">C8N25_108129</name>
</gene>
<reference evidence="1 2" key="1">
    <citation type="submission" date="2018-08" db="EMBL/GenBank/DDBJ databases">
        <title>Genomic Encyclopedia of Archaeal and Bacterial Type Strains, Phase II (KMG-II): from individual species to whole genera.</title>
        <authorList>
            <person name="Goeker M."/>
        </authorList>
    </citation>
    <scope>NUCLEOTIDE SEQUENCE [LARGE SCALE GENOMIC DNA]</scope>
    <source>
        <strain evidence="1 2">DSM 15986</strain>
    </source>
</reference>
<evidence type="ECO:0000313" key="2">
    <source>
        <dbReference type="Proteomes" id="UP000256405"/>
    </source>
</evidence>
<name>A0A3E0DW28_9BACT</name>
<proteinExistence type="predicted"/>
<sequence length="48" mass="5373">MACSVMVIIHSINLTKTNIHDVNFQFEMNIKLCNCVLIGEKGYLSSSI</sequence>
<protein>
    <recommendedName>
        <fullName evidence="3">DDE family transposase</fullName>
    </recommendedName>
</protein>
<accession>A0A3E0DW28</accession>